<dbReference type="PANTHER" id="PTHR43133">
    <property type="entry name" value="RNA POLYMERASE ECF-TYPE SIGMA FACTO"/>
    <property type="match status" value="1"/>
</dbReference>
<evidence type="ECO:0000313" key="8">
    <source>
        <dbReference type="EMBL" id="MBP2112993.1"/>
    </source>
</evidence>
<dbReference type="InterPro" id="IPR007627">
    <property type="entry name" value="RNA_pol_sigma70_r2"/>
</dbReference>
<gene>
    <name evidence="8" type="ORF">J2Z70_003147</name>
</gene>
<evidence type="ECO:0000313" key="9">
    <source>
        <dbReference type="Proteomes" id="UP000773462"/>
    </source>
</evidence>
<dbReference type="InterPro" id="IPR014284">
    <property type="entry name" value="RNA_pol_sigma-70_dom"/>
</dbReference>
<dbReference type="InterPro" id="IPR036388">
    <property type="entry name" value="WH-like_DNA-bd_sf"/>
</dbReference>
<dbReference type="SUPFAM" id="SSF88659">
    <property type="entry name" value="Sigma3 and sigma4 domains of RNA polymerase sigma factors"/>
    <property type="match status" value="1"/>
</dbReference>
<dbReference type="Pfam" id="PF04542">
    <property type="entry name" value="Sigma70_r2"/>
    <property type="match status" value="1"/>
</dbReference>
<dbReference type="InterPro" id="IPR039425">
    <property type="entry name" value="RNA_pol_sigma-70-like"/>
</dbReference>
<sequence length="256" mass="28376">MTMLEQHRTSDKIAMDTRHLQELGTTLQRYCLSLTRSRFDADDLAQETWVKALGYRKFTISPNPEALLLRIAKNTWIDASRRQGSLIRAMERSGVSSDPASAAAALEELTETELTFQALLAHLSPPQRTAWVLRDVLGYSAAESAGLLATTEGAVKAALHRARQALSKVREELIQHEGPALPQDSDYRGYLRALAEAYEQGRIPVLLELLRQENAGEVTAAVSTFTVQSLDSMYIDNARYAYTYGAPAYGELRMAA</sequence>
<keyword evidence="5" id="KW-0804">Transcription</keyword>
<evidence type="ECO:0000256" key="1">
    <source>
        <dbReference type="ARBA" id="ARBA00010641"/>
    </source>
</evidence>
<dbReference type="Pfam" id="PF08281">
    <property type="entry name" value="Sigma70_r4_2"/>
    <property type="match status" value="1"/>
</dbReference>
<accession>A0ABS4NSF7</accession>
<dbReference type="PANTHER" id="PTHR43133:SF8">
    <property type="entry name" value="RNA POLYMERASE SIGMA FACTOR HI_1459-RELATED"/>
    <property type="match status" value="1"/>
</dbReference>
<feature type="domain" description="RNA polymerase sigma factor 70 region 4 type 2" evidence="7">
    <location>
        <begin position="116"/>
        <end position="166"/>
    </location>
</feature>
<comment type="caution">
    <text evidence="8">The sequence shown here is derived from an EMBL/GenBank/DDBJ whole genome shotgun (WGS) entry which is preliminary data.</text>
</comment>
<reference evidence="8 9" key="1">
    <citation type="submission" date="2021-03" db="EMBL/GenBank/DDBJ databases">
        <title>Genomic Encyclopedia of Type Strains, Phase IV (KMG-IV): sequencing the most valuable type-strain genomes for metagenomic binning, comparative biology and taxonomic classification.</title>
        <authorList>
            <person name="Goeker M."/>
        </authorList>
    </citation>
    <scope>NUCLEOTIDE SEQUENCE [LARGE SCALE GENOMIC DNA]</scope>
    <source>
        <strain evidence="8 9">DSM 101953</strain>
    </source>
</reference>
<dbReference type="Proteomes" id="UP000773462">
    <property type="component" value="Unassembled WGS sequence"/>
</dbReference>
<dbReference type="NCBIfam" id="TIGR02937">
    <property type="entry name" value="sigma70-ECF"/>
    <property type="match status" value="1"/>
</dbReference>
<keyword evidence="2" id="KW-0805">Transcription regulation</keyword>
<name>A0ABS4NSF7_9BACL</name>
<dbReference type="RefSeq" id="WP_209874527.1">
    <property type="nucleotide sequence ID" value="NZ_JAGGLV010000009.1"/>
</dbReference>
<evidence type="ECO:0000259" key="7">
    <source>
        <dbReference type="Pfam" id="PF08281"/>
    </source>
</evidence>
<dbReference type="InterPro" id="IPR013325">
    <property type="entry name" value="RNA_pol_sigma_r2"/>
</dbReference>
<keyword evidence="9" id="KW-1185">Reference proteome</keyword>
<evidence type="ECO:0000256" key="3">
    <source>
        <dbReference type="ARBA" id="ARBA00023082"/>
    </source>
</evidence>
<dbReference type="Gene3D" id="1.10.1740.10">
    <property type="match status" value="1"/>
</dbReference>
<evidence type="ECO:0000256" key="2">
    <source>
        <dbReference type="ARBA" id="ARBA00023015"/>
    </source>
</evidence>
<dbReference type="InterPro" id="IPR013249">
    <property type="entry name" value="RNA_pol_sigma70_r4_t2"/>
</dbReference>
<keyword evidence="3" id="KW-0731">Sigma factor</keyword>
<evidence type="ECO:0000256" key="5">
    <source>
        <dbReference type="ARBA" id="ARBA00023163"/>
    </source>
</evidence>
<protein>
    <submittedName>
        <fullName evidence="8">RNA polymerase sigma-70 factor (ECF subfamily)</fullName>
    </submittedName>
</protein>
<organism evidence="8 9">
    <name type="scientific">Paenibacillus silagei</name>
    <dbReference type="NCBI Taxonomy" id="1670801"/>
    <lineage>
        <taxon>Bacteria</taxon>
        <taxon>Bacillati</taxon>
        <taxon>Bacillota</taxon>
        <taxon>Bacilli</taxon>
        <taxon>Bacillales</taxon>
        <taxon>Paenibacillaceae</taxon>
        <taxon>Paenibacillus</taxon>
    </lineage>
</organism>
<dbReference type="EMBL" id="JAGGLV010000009">
    <property type="protein sequence ID" value="MBP2112993.1"/>
    <property type="molecule type" value="Genomic_DNA"/>
</dbReference>
<dbReference type="InterPro" id="IPR013324">
    <property type="entry name" value="RNA_pol_sigma_r3/r4-like"/>
</dbReference>
<dbReference type="Gene3D" id="1.10.10.10">
    <property type="entry name" value="Winged helix-like DNA-binding domain superfamily/Winged helix DNA-binding domain"/>
    <property type="match status" value="1"/>
</dbReference>
<proteinExistence type="inferred from homology"/>
<evidence type="ECO:0000256" key="4">
    <source>
        <dbReference type="ARBA" id="ARBA00023125"/>
    </source>
</evidence>
<comment type="similarity">
    <text evidence="1">Belongs to the sigma-70 factor family. ECF subfamily.</text>
</comment>
<evidence type="ECO:0000259" key="6">
    <source>
        <dbReference type="Pfam" id="PF04542"/>
    </source>
</evidence>
<dbReference type="SUPFAM" id="SSF88946">
    <property type="entry name" value="Sigma2 domain of RNA polymerase sigma factors"/>
    <property type="match status" value="1"/>
</dbReference>
<feature type="domain" description="RNA polymerase sigma-70 region 2" evidence="6">
    <location>
        <begin position="23"/>
        <end position="84"/>
    </location>
</feature>
<keyword evidence="4" id="KW-0238">DNA-binding</keyword>